<evidence type="ECO:0000313" key="2">
    <source>
        <dbReference type="Proteomes" id="UP000244893"/>
    </source>
</evidence>
<sequence>MRFDDYVVMGWANGLGETREIRRSPAEGVFDWRLSMATVTGPAPFSPFDGVTRTLAVVAGGALDLTVDGVVSRLEVGGPAFEFSGGSPAHATPVGEPVLDLNLMVRGRLSGSIHPVQGRVAPGDGISFLVSLDTSMKTPYGELGLLDAVEVHRTFDCAGSGYLVRIAG</sequence>
<dbReference type="InterPro" id="IPR014710">
    <property type="entry name" value="RmlC-like_jellyroll"/>
</dbReference>
<dbReference type="AlphaFoldDB" id="A0A2V1HUZ0"/>
<dbReference type="InterPro" id="IPR010282">
    <property type="entry name" value="Uncharacterised_HutD/Ves"/>
</dbReference>
<evidence type="ECO:0008006" key="3">
    <source>
        <dbReference type="Google" id="ProtNLM"/>
    </source>
</evidence>
<organism evidence="1 2">
    <name type="scientific">Amnibacterium flavum</name>
    <dbReference type="NCBI Taxonomy" id="2173173"/>
    <lineage>
        <taxon>Bacteria</taxon>
        <taxon>Bacillati</taxon>
        <taxon>Actinomycetota</taxon>
        <taxon>Actinomycetes</taxon>
        <taxon>Micrococcales</taxon>
        <taxon>Microbacteriaceae</taxon>
        <taxon>Amnibacterium</taxon>
    </lineage>
</organism>
<proteinExistence type="predicted"/>
<keyword evidence="2" id="KW-1185">Reference proteome</keyword>
<accession>A0A2V1HUZ0</accession>
<dbReference type="CDD" id="cd20293">
    <property type="entry name" value="cupin_HutD_N"/>
    <property type="match status" value="1"/>
</dbReference>
<dbReference type="PANTHER" id="PTHR37943">
    <property type="entry name" value="PROTEIN VES"/>
    <property type="match status" value="1"/>
</dbReference>
<evidence type="ECO:0000313" key="1">
    <source>
        <dbReference type="EMBL" id="PVZ94780.1"/>
    </source>
</evidence>
<dbReference type="Gene3D" id="2.60.120.10">
    <property type="entry name" value="Jelly Rolls"/>
    <property type="match status" value="1"/>
</dbReference>
<dbReference type="PANTHER" id="PTHR37943:SF1">
    <property type="entry name" value="PROTEIN VES"/>
    <property type="match status" value="1"/>
</dbReference>
<gene>
    <name evidence="1" type="ORF">DDQ50_13990</name>
</gene>
<dbReference type="EMBL" id="QEOP01000002">
    <property type="protein sequence ID" value="PVZ94780.1"/>
    <property type="molecule type" value="Genomic_DNA"/>
</dbReference>
<dbReference type="Pfam" id="PF05962">
    <property type="entry name" value="HutD"/>
    <property type="match status" value="1"/>
</dbReference>
<protein>
    <recommendedName>
        <fullName evidence="3">HutD-family protein</fullName>
    </recommendedName>
</protein>
<reference evidence="1 2" key="1">
    <citation type="submission" date="2018-05" db="EMBL/GenBank/DDBJ databases">
        <title>Amnibacterium sp. M8JJ-5, whole genome shotgun sequence.</title>
        <authorList>
            <person name="Tuo L."/>
        </authorList>
    </citation>
    <scope>NUCLEOTIDE SEQUENCE [LARGE SCALE GENOMIC DNA]</scope>
    <source>
        <strain evidence="1 2">M8JJ-5</strain>
    </source>
</reference>
<dbReference type="Proteomes" id="UP000244893">
    <property type="component" value="Unassembled WGS sequence"/>
</dbReference>
<comment type="caution">
    <text evidence="1">The sequence shown here is derived from an EMBL/GenBank/DDBJ whole genome shotgun (WGS) entry which is preliminary data.</text>
</comment>
<dbReference type="SUPFAM" id="SSF51182">
    <property type="entry name" value="RmlC-like cupins"/>
    <property type="match status" value="1"/>
</dbReference>
<name>A0A2V1HUZ0_9MICO</name>
<dbReference type="InterPro" id="IPR011051">
    <property type="entry name" value="RmlC_Cupin_sf"/>
</dbReference>